<dbReference type="Proteomes" id="UP001348817">
    <property type="component" value="Chromosome"/>
</dbReference>
<feature type="transmembrane region" description="Helical" evidence="1">
    <location>
        <begin position="81"/>
        <end position="101"/>
    </location>
</feature>
<dbReference type="KEGG" id="fax:FUAX_36600"/>
<keyword evidence="1" id="KW-0472">Membrane</keyword>
<sequence>MSDQTTYYQESGKVDAFRFGLVAVGGAIVVLVLAYVYAVAAFKIPFPYVNLFLTIGFGLILGVLVRVAGRFGHFRARRSRLVYALGLGFLACYLQWCASFALLAGDYFLGGGFPGFGEYLAMVVRPEVFSILPDLYAYGVWTVFGIPINGALQGLVWTIEAGIIIGLPLVPVFRVAIYPFSERLGEWYPKFTLSPDFASVAGSAELVEALRTDTVEAIGQMGLGTGWRHTKVHVFYSKDEDSQYITLERVFVEDRGAGKTEKDVVINNLQVSKATAEALMEQFEGSRERLEVV</sequence>
<feature type="transmembrane region" description="Helical" evidence="1">
    <location>
        <begin position="161"/>
        <end position="180"/>
    </location>
</feature>
<evidence type="ECO:0000313" key="2">
    <source>
        <dbReference type="EMBL" id="BDD11228.1"/>
    </source>
</evidence>
<gene>
    <name evidence="2" type="ORF">FUAX_36600</name>
</gene>
<evidence type="ECO:0000256" key="1">
    <source>
        <dbReference type="SAM" id="Phobius"/>
    </source>
</evidence>
<organism evidence="2 3">
    <name type="scientific">Fulvitalea axinellae</name>
    <dbReference type="NCBI Taxonomy" id="1182444"/>
    <lineage>
        <taxon>Bacteria</taxon>
        <taxon>Pseudomonadati</taxon>
        <taxon>Bacteroidota</taxon>
        <taxon>Cytophagia</taxon>
        <taxon>Cytophagales</taxon>
        <taxon>Persicobacteraceae</taxon>
        <taxon>Fulvitalea</taxon>
    </lineage>
</organism>
<feature type="transmembrane region" description="Helical" evidence="1">
    <location>
        <begin position="48"/>
        <end position="69"/>
    </location>
</feature>
<reference evidence="2 3" key="1">
    <citation type="submission" date="2021-12" db="EMBL/GenBank/DDBJ databases">
        <title>Genome sequencing of bacteria with rrn-lacking chromosome and rrn-plasmid.</title>
        <authorList>
            <person name="Anda M."/>
            <person name="Iwasaki W."/>
        </authorList>
    </citation>
    <scope>NUCLEOTIDE SEQUENCE [LARGE SCALE GENOMIC DNA]</scope>
    <source>
        <strain evidence="2 3">DSM 100852</strain>
    </source>
</reference>
<evidence type="ECO:0000313" key="3">
    <source>
        <dbReference type="Proteomes" id="UP001348817"/>
    </source>
</evidence>
<proteinExistence type="predicted"/>
<keyword evidence="1" id="KW-0812">Transmembrane</keyword>
<keyword evidence="1" id="KW-1133">Transmembrane helix</keyword>
<keyword evidence="3" id="KW-1185">Reference proteome</keyword>
<dbReference type="AlphaFoldDB" id="A0AAU9D5E6"/>
<feature type="transmembrane region" description="Helical" evidence="1">
    <location>
        <begin position="21"/>
        <end position="42"/>
    </location>
</feature>
<name>A0AAU9D5E6_9BACT</name>
<dbReference type="RefSeq" id="WP_338392733.1">
    <property type="nucleotide sequence ID" value="NZ_AP025314.1"/>
</dbReference>
<accession>A0AAU9D5E6</accession>
<protein>
    <submittedName>
        <fullName evidence="2">Uncharacterized protein</fullName>
    </submittedName>
</protein>
<dbReference type="EMBL" id="AP025314">
    <property type="protein sequence ID" value="BDD11228.1"/>
    <property type="molecule type" value="Genomic_DNA"/>
</dbReference>